<reference evidence="3" key="1">
    <citation type="submission" date="2017-02" db="EMBL/GenBank/DDBJ databases">
        <title>Tessaracoccus aquaemaris sp. nov., isolated from the intestine of a Korean rockfish, Sebastes schlegelii, in a marine aquaculture pond.</title>
        <authorList>
            <person name="Tak E.J."/>
            <person name="Bae J.-W."/>
        </authorList>
    </citation>
    <scope>NUCLEOTIDE SEQUENCE [LARGE SCALE GENOMIC DNA]</scope>
    <source>
        <strain evidence="3">NSG39</strain>
    </source>
</reference>
<dbReference type="EMBL" id="CP019606">
    <property type="protein sequence ID" value="AQP46969.1"/>
    <property type="molecule type" value="Genomic_DNA"/>
</dbReference>
<sequence>MRIDLHTHSRVSDGTDTPTSLVMKAHEAGLDVVALTDHDSFGGIPEALEAGKRIGVKVLCGIELSTEHDGRSVHLLGYGCDPFDRALNEELGRIRFGRTDRLPAMVERLTEAGLPITMDDVMTAAHGAPAVGRPHVADALVAKGYVEDRDEAFAKWLGDGKPGYVHRYAVPLERGIDLVHAAKGVAVIAHPWGRGNREVLPAPYLESLVRSHGLEGIEVDHPDHDEDTRSLLFEMGARLGLVRTGSSDYHGTGKKNHPLGANVTRPSAYRDLIGRIRRRGGVV</sequence>
<dbReference type="Proteomes" id="UP000188145">
    <property type="component" value="Chromosome"/>
</dbReference>
<protein>
    <submittedName>
        <fullName evidence="2">Phosphatase</fullName>
    </submittedName>
</protein>
<dbReference type="InterPro" id="IPR003141">
    <property type="entry name" value="Pol/His_phosphatase_N"/>
</dbReference>
<organism evidence="2 3">
    <name type="scientific">Tessaracoccus aquimaris</name>
    <dbReference type="NCBI Taxonomy" id="1332264"/>
    <lineage>
        <taxon>Bacteria</taxon>
        <taxon>Bacillati</taxon>
        <taxon>Actinomycetota</taxon>
        <taxon>Actinomycetes</taxon>
        <taxon>Propionibacteriales</taxon>
        <taxon>Propionibacteriaceae</taxon>
        <taxon>Tessaracoccus</taxon>
    </lineage>
</organism>
<feature type="domain" description="Polymerase/histidinol phosphatase N-terminal" evidence="1">
    <location>
        <begin position="3"/>
        <end position="68"/>
    </location>
</feature>
<evidence type="ECO:0000313" key="3">
    <source>
        <dbReference type="Proteomes" id="UP000188145"/>
    </source>
</evidence>
<dbReference type="Gene3D" id="1.10.150.650">
    <property type="match status" value="1"/>
</dbReference>
<dbReference type="PANTHER" id="PTHR42924:SF3">
    <property type="entry name" value="POLYMERASE_HISTIDINOL PHOSPHATASE N-TERMINAL DOMAIN-CONTAINING PROTEIN"/>
    <property type="match status" value="1"/>
</dbReference>
<dbReference type="KEGG" id="tes:BW730_04985"/>
<dbReference type="SUPFAM" id="SSF89550">
    <property type="entry name" value="PHP domain-like"/>
    <property type="match status" value="1"/>
</dbReference>
<dbReference type="STRING" id="1332264.BW730_04985"/>
<dbReference type="InterPro" id="IPR052018">
    <property type="entry name" value="PHP_domain"/>
</dbReference>
<proteinExistence type="predicted"/>
<dbReference type="AlphaFoldDB" id="A0A1Q2CLJ9"/>
<dbReference type="InterPro" id="IPR016195">
    <property type="entry name" value="Pol/histidinol_Pase-like"/>
</dbReference>
<gene>
    <name evidence="2" type="ORF">BW730_04985</name>
</gene>
<dbReference type="SMART" id="SM00481">
    <property type="entry name" value="POLIIIAc"/>
    <property type="match status" value="1"/>
</dbReference>
<dbReference type="InterPro" id="IPR004013">
    <property type="entry name" value="PHP_dom"/>
</dbReference>
<evidence type="ECO:0000259" key="1">
    <source>
        <dbReference type="SMART" id="SM00481"/>
    </source>
</evidence>
<accession>A0A1Q2CLJ9</accession>
<dbReference type="PANTHER" id="PTHR42924">
    <property type="entry name" value="EXONUCLEASE"/>
    <property type="match status" value="1"/>
</dbReference>
<keyword evidence="3" id="KW-1185">Reference proteome</keyword>
<dbReference type="CDD" id="cd07438">
    <property type="entry name" value="PHP_HisPPase_AMP"/>
    <property type="match status" value="1"/>
</dbReference>
<dbReference type="RefSeq" id="WP_077685286.1">
    <property type="nucleotide sequence ID" value="NZ_CP019606.1"/>
</dbReference>
<evidence type="ECO:0000313" key="2">
    <source>
        <dbReference type="EMBL" id="AQP46969.1"/>
    </source>
</evidence>
<dbReference type="GO" id="GO:0004534">
    <property type="term" value="F:5'-3' RNA exonuclease activity"/>
    <property type="evidence" value="ECO:0007669"/>
    <property type="project" value="TreeGrafter"/>
</dbReference>
<dbReference type="OrthoDB" id="9804333at2"/>
<name>A0A1Q2CLJ9_9ACTN</name>
<dbReference type="Pfam" id="PF02811">
    <property type="entry name" value="PHP"/>
    <property type="match status" value="1"/>
</dbReference>
<dbReference type="GO" id="GO:0035312">
    <property type="term" value="F:5'-3' DNA exonuclease activity"/>
    <property type="evidence" value="ECO:0007669"/>
    <property type="project" value="TreeGrafter"/>
</dbReference>
<dbReference type="Gene3D" id="3.20.20.140">
    <property type="entry name" value="Metal-dependent hydrolases"/>
    <property type="match status" value="1"/>
</dbReference>